<evidence type="ECO:0000256" key="6">
    <source>
        <dbReference type="ARBA" id="ARBA00022827"/>
    </source>
</evidence>
<evidence type="ECO:0000256" key="8">
    <source>
        <dbReference type="ARBA" id="ARBA00031306"/>
    </source>
</evidence>
<proteinExistence type="inferred from homology"/>
<reference evidence="12 13" key="1">
    <citation type="submission" date="2017-01" db="EMBL/GenBank/DDBJ databases">
        <authorList>
            <person name="Varghese N."/>
            <person name="Submissions S."/>
        </authorList>
    </citation>
    <scope>NUCLEOTIDE SEQUENCE [LARGE SCALE GENOMIC DNA]</scope>
    <source>
        <strain evidence="12 13">ATCC 700171</strain>
    </source>
</reference>
<dbReference type="SUPFAM" id="SSF143631">
    <property type="entry name" value="ApbE-like"/>
    <property type="match status" value="1"/>
</dbReference>
<feature type="binding site" evidence="11">
    <location>
        <position position="268"/>
    </location>
    <ligand>
        <name>Mg(2+)</name>
        <dbReference type="ChEBI" id="CHEBI:18420"/>
    </ligand>
</feature>
<evidence type="ECO:0000313" key="12">
    <source>
        <dbReference type="EMBL" id="SIR33464.1"/>
    </source>
</evidence>
<dbReference type="Proteomes" id="UP000323956">
    <property type="component" value="Unassembled WGS sequence"/>
</dbReference>
<evidence type="ECO:0000256" key="5">
    <source>
        <dbReference type="ARBA" id="ARBA00022723"/>
    </source>
</evidence>
<evidence type="ECO:0000256" key="4">
    <source>
        <dbReference type="ARBA" id="ARBA00022679"/>
    </source>
</evidence>
<evidence type="ECO:0000256" key="2">
    <source>
        <dbReference type="ARBA" id="ARBA00016337"/>
    </source>
</evidence>
<keyword evidence="6 10" id="KW-0274">FAD</keyword>
<comment type="cofactor">
    <cofactor evidence="11">
        <name>Mg(2+)</name>
        <dbReference type="ChEBI" id="CHEBI:18420"/>
    </cofactor>
    <cofactor evidence="11">
        <name>Mn(2+)</name>
        <dbReference type="ChEBI" id="CHEBI:29035"/>
    </cofactor>
    <text evidence="11">Magnesium. Can also use manganese.</text>
</comment>
<keyword evidence="12" id="KW-0449">Lipoprotein</keyword>
<protein>
    <recommendedName>
        <fullName evidence="2 10">FAD:protein FMN transferase</fullName>
        <ecNumber evidence="1 10">2.7.1.180</ecNumber>
    </recommendedName>
    <alternativeName>
        <fullName evidence="8 10">Flavin transferase</fullName>
    </alternativeName>
</protein>
<gene>
    <name evidence="12" type="ORF">SAMN05421641_14114</name>
</gene>
<dbReference type="InterPro" id="IPR024932">
    <property type="entry name" value="ApbE"/>
</dbReference>
<feature type="binding site" evidence="11">
    <location>
        <position position="272"/>
    </location>
    <ligand>
        <name>Mg(2+)</name>
        <dbReference type="ChEBI" id="CHEBI:18420"/>
    </ligand>
</feature>
<sequence>MSKMSTESARIALNGPTMGTRWSALFFAEPDFDPAPILAALQAAVEEVDGQMSTWNAGSDLMRLNAAPVGEWVAVPAQLAAVLRLGLEIGRASGGAFDIGMGDAVTAWGFGPDKATSEAIRAAMEACRQPAHEVLEIDGARVRKSTPIALDLNGIAKGYGVDRLAETLRDYGITDALVGIDGEMRAMGLRPDGAAWAIAVEAPDTARRTPHSILALQDAAVATSGDYRHWVEVQGRRLSHTMDPARAAPLIASPASVTVVARTCAEADAWATALIVLGPEAGAALATERELDALFLLRDKKSGVQMRPIGVLFSKTTQDAAQVEWKRDPKHM</sequence>
<evidence type="ECO:0000256" key="7">
    <source>
        <dbReference type="ARBA" id="ARBA00022842"/>
    </source>
</evidence>
<dbReference type="EMBL" id="FTMK01000041">
    <property type="protein sequence ID" value="SIR33464.1"/>
    <property type="molecule type" value="Genomic_DNA"/>
</dbReference>
<dbReference type="RefSeq" id="WP_149766863.1">
    <property type="nucleotide sequence ID" value="NZ_FTMK01000041.1"/>
</dbReference>
<evidence type="ECO:0000256" key="1">
    <source>
        <dbReference type="ARBA" id="ARBA00011955"/>
    </source>
</evidence>
<keyword evidence="7 10" id="KW-0460">Magnesium</keyword>
<evidence type="ECO:0000256" key="3">
    <source>
        <dbReference type="ARBA" id="ARBA00022630"/>
    </source>
</evidence>
<evidence type="ECO:0000256" key="11">
    <source>
        <dbReference type="PIRSR" id="PIRSR006268-2"/>
    </source>
</evidence>
<keyword evidence="4 10" id="KW-0808">Transferase</keyword>
<dbReference type="OrthoDB" id="9778595at2"/>
<organism evidence="12 13">
    <name type="scientific">Paracoccus thiocyanatus</name>
    <dbReference type="NCBI Taxonomy" id="34006"/>
    <lineage>
        <taxon>Bacteria</taxon>
        <taxon>Pseudomonadati</taxon>
        <taxon>Pseudomonadota</taxon>
        <taxon>Alphaproteobacteria</taxon>
        <taxon>Rhodobacterales</taxon>
        <taxon>Paracoccaceae</taxon>
        <taxon>Paracoccus</taxon>
    </lineage>
</organism>
<dbReference type="AlphaFoldDB" id="A0A1N7A313"/>
<dbReference type="Pfam" id="PF02424">
    <property type="entry name" value="ApbE"/>
    <property type="match status" value="1"/>
</dbReference>
<name>A0A1N7A313_9RHOB</name>
<dbReference type="PIRSF" id="PIRSF006268">
    <property type="entry name" value="ApbE"/>
    <property type="match status" value="1"/>
</dbReference>
<dbReference type="InterPro" id="IPR003374">
    <property type="entry name" value="ApbE-like_sf"/>
</dbReference>
<evidence type="ECO:0000256" key="10">
    <source>
        <dbReference type="PIRNR" id="PIRNR006268"/>
    </source>
</evidence>
<comment type="catalytic activity">
    <reaction evidence="9 10">
        <text>L-threonyl-[protein] + FAD = FMN-L-threonyl-[protein] + AMP + H(+)</text>
        <dbReference type="Rhea" id="RHEA:36847"/>
        <dbReference type="Rhea" id="RHEA-COMP:11060"/>
        <dbReference type="Rhea" id="RHEA-COMP:11061"/>
        <dbReference type="ChEBI" id="CHEBI:15378"/>
        <dbReference type="ChEBI" id="CHEBI:30013"/>
        <dbReference type="ChEBI" id="CHEBI:57692"/>
        <dbReference type="ChEBI" id="CHEBI:74257"/>
        <dbReference type="ChEBI" id="CHEBI:456215"/>
        <dbReference type="EC" id="2.7.1.180"/>
    </reaction>
</comment>
<evidence type="ECO:0000256" key="9">
    <source>
        <dbReference type="ARBA" id="ARBA00048540"/>
    </source>
</evidence>
<accession>A0A1N7A313</accession>
<feature type="binding site" evidence="11">
    <location>
        <position position="154"/>
    </location>
    <ligand>
        <name>Mg(2+)</name>
        <dbReference type="ChEBI" id="CHEBI:18420"/>
    </ligand>
</feature>
<dbReference type="GO" id="GO:0046872">
    <property type="term" value="F:metal ion binding"/>
    <property type="evidence" value="ECO:0007669"/>
    <property type="project" value="UniProtKB-UniRule"/>
</dbReference>
<dbReference type="PANTHER" id="PTHR30040">
    <property type="entry name" value="THIAMINE BIOSYNTHESIS LIPOPROTEIN APBE"/>
    <property type="match status" value="1"/>
</dbReference>
<evidence type="ECO:0000313" key="13">
    <source>
        <dbReference type="Proteomes" id="UP000323956"/>
    </source>
</evidence>
<keyword evidence="5 10" id="KW-0479">Metal-binding</keyword>
<dbReference type="PANTHER" id="PTHR30040:SF2">
    <property type="entry name" value="FAD:PROTEIN FMN TRANSFERASE"/>
    <property type="match status" value="1"/>
</dbReference>
<dbReference type="Gene3D" id="3.10.520.10">
    <property type="entry name" value="ApbE-like domains"/>
    <property type="match status" value="1"/>
</dbReference>
<dbReference type="GO" id="GO:0016740">
    <property type="term" value="F:transferase activity"/>
    <property type="evidence" value="ECO:0007669"/>
    <property type="project" value="UniProtKB-UniRule"/>
</dbReference>
<comment type="similarity">
    <text evidence="10">Belongs to the ApbE family.</text>
</comment>
<dbReference type="EC" id="2.7.1.180" evidence="1 10"/>
<keyword evidence="3 10" id="KW-0285">Flavoprotein</keyword>